<name>A0AAN8PF29_POLSC</name>
<dbReference type="AlphaFoldDB" id="A0AAN8PF29"/>
<dbReference type="EMBL" id="JAWJWE010000036">
    <property type="protein sequence ID" value="KAK6629803.1"/>
    <property type="molecule type" value="Genomic_DNA"/>
</dbReference>
<dbReference type="Proteomes" id="UP001372834">
    <property type="component" value="Unassembled WGS sequence"/>
</dbReference>
<organism evidence="2 3">
    <name type="scientific">Polyplax serrata</name>
    <name type="common">Common mouse louse</name>
    <dbReference type="NCBI Taxonomy" id="468196"/>
    <lineage>
        <taxon>Eukaryota</taxon>
        <taxon>Metazoa</taxon>
        <taxon>Ecdysozoa</taxon>
        <taxon>Arthropoda</taxon>
        <taxon>Hexapoda</taxon>
        <taxon>Insecta</taxon>
        <taxon>Pterygota</taxon>
        <taxon>Neoptera</taxon>
        <taxon>Paraneoptera</taxon>
        <taxon>Psocodea</taxon>
        <taxon>Troctomorpha</taxon>
        <taxon>Phthiraptera</taxon>
        <taxon>Anoplura</taxon>
        <taxon>Polyplacidae</taxon>
        <taxon>Polyplax</taxon>
    </lineage>
</organism>
<feature type="region of interest" description="Disordered" evidence="1">
    <location>
        <begin position="1"/>
        <end position="92"/>
    </location>
</feature>
<feature type="compositionally biased region" description="Basic residues" evidence="1">
    <location>
        <begin position="61"/>
        <end position="76"/>
    </location>
</feature>
<evidence type="ECO:0000313" key="2">
    <source>
        <dbReference type="EMBL" id="KAK6629803.1"/>
    </source>
</evidence>
<accession>A0AAN8PF29</accession>
<evidence type="ECO:0000256" key="1">
    <source>
        <dbReference type="SAM" id="MobiDB-lite"/>
    </source>
</evidence>
<comment type="caution">
    <text evidence="2">The sequence shown here is derived from an EMBL/GenBank/DDBJ whole genome shotgun (WGS) entry which is preliminary data.</text>
</comment>
<reference evidence="2 3" key="1">
    <citation type="submission" date="2023-10" db="EMBL/GenBank/DDBJ databases">
        <title>Genomes of two closely related lineages of the louse Polyplax serrata with different host specificities.</title>
        <authorList>
            <person name="Martinu J."/>
            <person name="Tarabai H."/>
            <person name="Stefka J."/>
            <person name="Hypsa V."/>
        </authorList>
    </citation>
    <scope>NUCLEOTIDE SEQUENCE [LARGE SCALE GENOMIC DNA]</scope>
    <source>
        <strain evidence="2">HR10_N</strain>
    </source>
</reference>
<protein>
    <submittedName>
        <fullName evidence="2">Uncharacterized protein</fullName>
    </submittedName>
</protein>
<feature type="compositionally biased region" description="Basic and acidic residues" evidence="1">
    <location>
        <begin position="77"/>
        <end position="86"/>
    </location>
</feature>
<proteinExistence type="predicted"/>
<gene>
    <name evidence="2" type="ORF">RUM43_003623</name>
</gene>
<evidence type="ECO:0000313" key="3">
    <source>
        <dbReference type="Proteomes" id="UP001372834"/>
    </source>
</evidence>
<sequence length="92" mass="10395">MLKMMTRRSEAVPKEGLALRAISRLTPPSYPTPDIPRASLEEGKDGAQGNKQSEENGWRGRVLKAKNTWKQKKKKKKEEEKEKGENDEVGGM</sequence>